<dbReference type="InterPro" id="IPR013140">
    <property type="entry name" value="Huwentoxin_CS1"/>
</dbReference>
<dbReference type="AlphaFoldDB" id="A0A4Q8K2S0"/>
<keyword evidence="3" id="KW-1015">Disulfide bond</keyword>
<dbReference type="InterPro" id="IPR011696">
    <property type="entry name" value="Huwentoxin-1"/>
</dbReference>
<evidence type="ECO:0000256" key="1">
    <source>
        <dbReference type="ARBA" id="ARBA00004613"/>
    </source>
</evidence>
<protein>
    <submittedName>
        <fullName evidence="5">Mu-Liphistoxin-Lth1a_1</fullName>
    </submittedName>
</protein>
<proteinExistence type="predicted"/>
<dbReference type="PROSITE" id="PS60021">
    <property type="entry name" value="HWTX_1"/>
    <property type="match status" value="1"/>
</dbReference>
<feature type="chain" id="PRO_5020477655" evidence="4">
    <location>
        <begin position="22"/>
        <end position="86"/>
    </location>
</feature>
<dbReference type="Pfam" id="PF07740">
    <property type="entry name" value="Toxin_12"/>
    <property type="match status" value="1"/>
</dbReference>
<dbReference type="EMBL" id="HAHM01000089">
    <property type="protein sequence ID" value="SNX33681.1"/>
    <property type="molecule type" value="Transcribed_RNA"/>
</dbReference>
<reference evidence="5" key="2">
    <citation type="submission" date="2019-05" db="EMBL/GenBank/DDBJ databases">
        <title>Unravelling the molecular evolution of spider venoms.</title>
        <authorList>
            <person name="Pineda S."/>
        </authorList>
    </citation>
    <scope>NUCLEOTIDE SEQUENCE</scope>
</reference>
<name>A0A4Q8K2S0_9ARAC</name>
<organism evidence="5">
    <name type="scientific">Liphistius thaleban</name>
    <dbReference type="NCBI Taxonomy" id="1905330"/>
    <lineage>
        <taxon>Eukaryota</taxon>
        <taxon>Metazoa</taxon>
        <taxon>Ecdysozoa</taxon>
        <taxon>Arthropoda</taxon>
        <taxon>Chelicerata</taxon>
        <taxon>Arachnida</taxon>
        <taxon>Araneae</taxon>
        <taxon>Mesothelae</taxon>
        <taxon>Liphistiidae</taxon>
        <taxon>Liphistius</taxon>
    </lineage>
</organism>
<evidence type="ECO:0000313" key="5">
    <source>
        <dbReference type="EMBL" id="SNX33681.1"/>
    </source>
</evidence>
<evidence type="ECO:0000256" key="4">
    <source>
        <dbReference type="SAM" id="SignalP"/>
    </source>
</evidence>
<keyword evidence="2" id="KW-0964">Secreted</keyword>
<keyword evidence="4" id="KW-0732">Signal</keyword>
<dbReference type="GO" id="GO:0008200">
    <property type="term" value="F:ion channel inhibitor activity"/>
    <property type="evidence" value="ECO:0007669"/>
    <property type="project" value="InterPro"/>
</dbReference>
<sequence length="86" mass="9457">MKVSMFLALAGFALLFVVCYASESEGKEFPSELSSSVLEVDDDSKGEERDCLGFGAKCNPSNDRCCTSSSLVCSRKHKWCKYELGK</sequence>
<feature type="signal peptide" evidence="4">
    <location>
        <begin position="1"/>
        <end position="21"/>
    </location>
</feature>
<dbReference type="SUPFAM" id="SSF57059">
    <property type="entry name" value="omega toxin-like"/>
    <property type="match status" value="1"/>
</dbReference>
<dbReference type="GO" id="GO:0005576">
    <property type="term" value="C:extracellular region"/>
    <property type="evidence" value="ECO:0007669"/>
    <property type="project" value="UniProtKB-SubCell"/>
</dbReference>
<comment type="subcellular location">
    <subcellularLocation>
        <location evidence="1">Secreted</location>
    </subcellularLocation>
</comment>
<evidence type="ECO:0000256" key="3">
    <source>
        <dbReference type="ARBA" id="ARBA00023157"/>
    </source>
</evidence>
<evidence type="ECO:0000256" key="2">
    <source>
        <dbReference type="ARBA" id="ARBA00022525"/>
    </source>
</evidence>
<reference evidence="5" key="1">
    <citation type="submission" date="2017-05" db="EMBL/GenBank/DDBJ databases">
        <authorList>
            <person name="QRISCLOUD D."/>
        </authorList>
    </citation>
    <scope>NUCLEOTIDE SEQUENCE</scope>
</reference>
<accession>A0A4Q8K2S0</accession>